<dbReference type="OrthoDB" id="3821113at2759"/>
<protein>
    <recommendedName>
        <fullName evidence="4">NADH dehydrogenase [ubiquinone] 1 alpha subcomplex assembly factor 8</fullName>
    </recommendedName>
</protein>
<keyword evidence="3" id="KW-1185">Reference proteome</keyword>
<name>A0A8C4TXC5_FALTI</name>
<accession>A0A8C4TXC5</accession>
<dbReference type="PANTHER" id="PTHR34561">
    <property type="entry name" value="NADH DEHYDROGENASE [UBIQUINONE] 1 ALPHA SUBCOMPLEX ASSEMBLY FACTOR 8"/>
    <property type="match status" value="1"/>
</dbReference>
<evidence type="ECO:0000313" key="2">
    <source>
        <dbReference type="Ensembl" id="ENSFTIP00000002416.1"/>
    </source>
</evidence>
<evidence type="ECO:0000256" key="1">
    <source>
        <dbReference type="SAM" id="MobiDB-lite"/>
    </source>
</evidence>
<dbReference type="PANTHER" id="PTHR34561:SF1">
    <property type="entry name" value="NADH DEHYDROGENASE [UBIQUINONE] 1 ALPHA SUBCOMPLEX ASSEMBLY FACTOR 8"/>
    <property type="match status" value="1"/>
</dbReference>
<reference evidence="2" key="2">
    <citation type="submission" date="2025-09" db="UniProtKB">
        <authorList>
            <consortium name="Ensembl"/>
        </authorList>
    </citation>
    <scope>IDENTIFICATION</scope>
</reference>
<dbReference type="Ensembl" id="ENSFTIT00000002538.1">
    <property type="protein sequence ID" value="ENSFTIP00000002416.1"/>
    <property type="gene ID" value="ENSFTIG00000001708.1"/>
</dbReference>
<dbReference type="GO" id="GO:0005739">
    <property type="term" value="C:mitochondrion"/>
    <property type="evidence" value="ECO:0007669"/>
    <property type="project" value="InterPro"/>
</dbReference>
<dbReference type="AlphaFoldDB" id="A0A8C4TXC5"/>
<evidence type="ECO:0000313" key="3">
    <source>
        <dbReference type="Proteomes" id="UP000694562"/>
    </source>
</evidence>
<evidence type="ECO:0008006" key="4">
    <source>
        <dbReference type="Google" id="ProtNLM"/>
    </source>
</evidence>
<feature type="region of interest" description="Disordered" evidence="1">
    <location>
        <begin position="65"/>
        <end position="93"/>
    </location>
</feature>
<dbReference type="InterPro" id="IPR034595">
    <property type="entry name" value="NDUFAF8"/>
</dbReference>
<organism evidence="2 3">
    <name type="scientific">Falco tinnunculus</name>
    <name type="common">Common kestrel</name>
    <dbReference type="NCBI Taxonomy" id="100819"/>
    <lineage>
        <taxon>Eukaryota</taxon>
        <taxon>Metazoa</taxon>
        <taxon>Chordata</taxon>
        <taxon>Craniata</taxon>
        <taxon>Vertebrata</taxon>
        <taxon>Euteleostomi</taxon>
        <taxon>Archelosauria</taxon>
        <taxon>Archosauria</taxon>
        <taxon>Dinosauria</taxon>
        <taxon>Saurischia</taxon>
        <taxon>Theropoda</taxon>
        <taxon>Coelurosauria</taxon>
        <taxon>Aves</taxon>
        <taxon>Neognathae</taxon>
        <taxon>Neoaves</taxon>
        <taxon>Telluraves</taxon>
        <taxon>Australaves</taxon>
        <taxon>Falconiformes</taxon>
        <taxon>Falconidae</taxon>
        <taxon>Falco</taxon>
    </lineage>
</organism>
<dbReference type="Proteomes" id="UP000694562">
    <property type="component" value="Unplaced"/>
</dbReference>
<proteinExistence type="predicted"/>
<dbReference type="GO" id="GO:0032981">
    <property type="term" value="P:mitochondrial respiratory chain complex I assembly"/>
    <property type="evidence" value="ECO:0007669"/>
    <property type="project" value="InterPro"/>
</dbReference>
<sequence length="147" mass="15057">MSGRGVWLRARARLRRFPALLAGCGEQAAAYGRCVAAAAAGPAELRRDTCLQEFRALQDCFSRAVRPGPGGEGGAAPGPAAAAPGRPEPRLFAGEGDMTTAVAAPRPGDASRKIKSLQRRPGLCLMTAGWRGAAGLCCRQPGGAEGS</sequence>
<reference evidence="2" key="1">
    <citation type="submission" date="2025-08" db="UniProtKB">
        <authorList>
            <consortium name="Ensembl"/>
        </authorList>
    </citation>
    <scope>IDENTIFICATION</scope>
</reference>